<dbReference type="EMBL" id="FMXC01000007">
    <property type="protein sequence ID" value="SDA49592.1"/>
    <property type="molecule type" value="Genomic_DNA"/>
</dbReference>
<name>A0AAX3UF53_9LACO</name>
<reference evidence="3" key="3">
    <citation type="submission" date="2023-04" db="EMBL/GenBank/DDBJ databases">
        <authorList>
            <person name="Wang Y."/>
        </authorList>
    </citation>
    <scope>NUCLEOTIDE SEQUENCE</scope>
    <source>
        <strain evidence="3">ZW18</strain>
    </source>
</reference>
<keyword evidence="4" id="KW-1185">Reference proteome</keyword>
<protein>
    <submittedName>
        <fullName evidence="3">DUF1828 domain-containing protein</fullName>
    </submittedName>
</protein>
<dbReference type="Proteomes" id="UP001242513">
    <property type="component" value="Chromosome"/>
</dbReference>
<dbReference type="InterPro" id="IPR014960">
    <property type="entry name" value="DUF1828"/>
</dbReference>
<evidence type="ECO:0000259" key="1">
    <source>
        <dbReference type="Pfam" id="PF08861"/>
    </source>
</evidence>
<reference evidence="2 4" key="1">
    <citation type="submission" date="2016-10" db="EMBL/GenBank/DDBJ databases">
        <authorList>
            <person name="Varghese N."/>
            <person name="Submissions S."/>
        </authorList>
    </citation>
    <scope>NUCLEOTIDE SEQUENCE [LARGE SCALE GENOMIC DNA]</scope>
    <source>
        <strain evidence="2 4">ATCC 43761</strain>
    </source>
</reference>
<dbReference type="EMBL" id="CP123735">
    <property type="protein sequence ID" value="WGO86251.1"/>
    <property type="molecule type" value="Genomic_DNA"/>
</dbReference>
<evidence type="ECO:0000313" key="3">
    <source>
        <dbReference type="EMBL" id="WGO86251.1"/>
    </source>
</evidence>
<dbReference type="Proteomes" id="UP000181860">
    <property type="component" value="Unassembled WGS sequence"/>
</dbReference>
<dbReference type="Pfam" id="PF08861">
    <property type="entry name" value="DUF1828"/>
    <property type="match status" value="1"/>
</dbReference>
<evidence type="ECO:0000313" key="2">
    <source>
        <dbReference type="EMBL" id="SDA49592.1"/>
    </source>
</evidence>
<sequence length="127" mass="14587">MNKKERTEQLNMKIGAYVATETKTIWVDEHTMQIATIMIDAYGDTVYVWAEDHGDYWRITDGGRILFKLDPKAEDKELNETAQDIAYGSGYEFDPEHYEIYVDVAQENVAQVIMKLAQLEVAISYLG</sequence>
<dbReference type="RefSeq" id="WP_013854230.1">
    <property type="nucleotide sequence ID" value="NZ_CP061341.1"/>
</dbReference>
<evidence type="ECO:0000313" key="4">
    <source>
        <dbReference type="Proteomes" id="UP000181860"/>
    </source>
</evidence>
<proteinExistence type="predicted"/>
<evidence type="ECO:0000313" key="5">
    <source>
        <dbReference type="Proteomes" id="UP001242513"/>
    </source>
</evidence>
<feature type="domain" description="DUF1828" evidence="1">
    <location>
        <begin position="36"/>
        <end position="123"/>
    </location>
</feature>
<reference evidence="3" key="2">
    <citation type="journal article" date="2022" name="Food Funct.">
        <title>Lactobacillus kefiranofaciens ZW18 from Kefir enhances the anti-tumor effect of anti-programmed cell death 1 (PD-1) immunotherapy by modulating the gut microbiota.</title>
        <authorList>
            <person name="Zhao J."/>
            <person name="Wang Y."/>
            <person name="Wang J."/>
            <person name="Lv M."/>
            <person name="Zhou C."/>
            <person name="Jia L."/>
            <person name="Geng W."/>
        </authorList>
    </citation>
    <scope>NUCLEOTIDE SEQUENCE</scope>
    <source>
        <strain evidence="3">ZW18</strain>
    </source>
</reference>
<dbReference type="GeneID" id="72687066"/>
<organism evidence="3 5">
    <name type="scientific">Lactobacillus kefiranofaciens</name>
    <dbReference type="NCBI Taxonomy" id="267818"/>
    <lineage>
        <taxon>Bacteria</taxon>
        <taxon>Bacillati</taxon>
        <taxon>Bacillota</taxon>
        <taxon>Bacilli</taxon>
        <taxon>Lactobacillales</taxon>
        <taxon>Lactobacillaceae</taxon>
        <taxon>Lactobacillus</taxon>
    </lineage>
</organism>
<accession>A0AAX3UF53</accession>
<gene>
    <name evidence="3" type="ORF">QEJ78_01845</name>
    <name evidence="2" type="ORF">SAMN02983011_00905</name>
</gene>
<dbReference type="AlphaFoldDB" id="A0AAX3UF53"/>